<organism evidence="1 2">
    <name type="scientific">Trifolium medium</name>
    <dbReference type="NCBI Taxonomy" id="97028"/>
    <lineage>
        <taxon>Eukaryota</taxon>
        <taxon>Viridiplantae</taxon>
        <taxon>Streptophyta</taxon>
        <taxon>Embryophyta</taxon>
        <taxon>Tracheophyta</taxon>
        <taxon>Spermatophyta</taxon>
        <taxon>Magnoliopsida</taxon>
        <taxon>eudicotyledons</taxon>
        <taxon>Gunneridae</taxon>
        <taxon>Pentapetalae</taxon>
        <taxon>rosids</taxon>
        <taxon>fabids</taxon>
        <taxon>Fabales</taxon>
        <taxon>Fabaceae</taxon>
        <taxon>Papilionoideae</taxon>
        <taxon>50 kb inversion clade</taxon>
        <taxon>NPAAA clade</taxon>
        <taxon>Hologalegina</taxon>
        <taxon>IRL clade</taxon>
        <taxon>Trifolieae</taxon>
        <taxon>Trifolium</taxon>
    </lineage>
</organism>
<accession>A0A392PAU5</accession>
<name>A0A392PAU5_9FABA</name>
<dbReference type="InterPro" id="IPR052587">
    <property type="entry name" value="TELO2-interacting_protein_1"/>
</dbReference>
<dbReference type="PANTHER" id="PTHR18460:SF3">
    <property type="entry name" value="TELO2-INTERACTING PROTEIN 1 HOMOLOG"/>
    <property type="match status" value="1"/>
</dbReference>
<keyword evidence="2" id="KW-1185">Reference proteome</keyword>
<evidence type="ECO:0000313" key="1">
    <source>
        <dbReference type="EMBL" id="MCI08015.1"/>
    </source>
</evidence>
<dbReference type="Proteomes" id="UP000265520">
    <property type="component" value="Unassembled WGS sequence"/>
</dbReference>
<protein>
    <submittedName>
        <fullName evidence="1">Tel2-interacting protein</fullName>
    </submittedName>
</protein>
<reference evidence="1 2" key="1">
    <citation type="journal article" date="2018" name="Front. Plant Sci.">
        <title>Red Clover (Trifolium pratense) and Zigzag Clover (T. medium) - A Picture of Genomic Similarities and Differences.</title>
        <authorList>
            <person name="Dluhosova J."/>
            <person name="Istvanek J."/>
            <person name="Nedelnik J."/>
            <person name="Repkova J."/>
        </authorList>
    </citation>
    <scope>NUCLEOTIDE SEQUENCE [LARGE SCALE GENOMIC DNA]</scope>
    <source>
        <strain evidence="2">cv. 10/8</strain>
        <tissue evidence="1">Leaf</tissue>
    </source>
</reference>
<dbReference type="GO" id="GO:0005737">
    <property type="term" value="C:cytoplasm"/>
    <property type="evidence" value="ECO:0007669"/>
    <property type="project" value="TreeGrafter"/>
</dbReference>
<sequence length="104" mass="11472">MVVILKKLTYGALLSPSEASEEFREGILLCFRALLLNLNSCSDASCSCKHIPGLPALSDNVYNHKLHNNFKYDSESEECLLAFLRSQTASAAVGHWISLLLKVC</sequence>
<dbReference type="AlphaFoldDB" id="A0A392PAU5"/>
<proteinExistence type="predicted"/>
<dbReference type="EMBL" id="LXQA010067475">
    <property type="protein sequence ID" value="MCI08015.1"/>
    <property type="molecule type" value="Genomic_DNA"/>
</dbReference>
<evidence type="ECO:0000313" key="2">
    <source>
        <dbReference type="Proteomes" id="UP000265520"/>
    </source>
</evidence>
<comment type="caution">
    <text evidence="1">The sequence shown here is derived from an EMBL/GenBank/DDBJ whole genome shotgun (WGS) entry which is preliminary data.</text>
</comment>
<dbReference type="PANTHER" id="PTHR18460">
    <property type="entry name" value="TEL2 INTERACTING PROTEIN 1 TTI1 FAMILY MEMBER"/>
    <property type="match status" value="1"/>
</dbReference>